<reference evidence="1" key="1">
    <citation type="submission" date="2018-01" db="EMBL/GenBank/DDBJ databases">
        <authorList>
            <person name="Krukenberg V."/>
        </authorList>
    </citation>
    <scope>NUCLEOTIDE SEQUENCE</scope>
    <source>
        <strain evidence="1">E20ANME2</strain>
    </source>
</reference>
<evidence type="ECO:0000313" key="1">
    <source>
        <dbReference type="EMBL" id="PXF56571.1"/>
    </source>
</evidence>
<organism evidence="1 2">
    <name type="scientific">Candidatus Methanogaster sp</name>
    <dbReference type="NCBI Taxonomy" id="3386292"/>
    <lineage>
        <taxon>Archaea</taxon>
        <taxon>Methanobacteriati</taxon>
        <taxon>Methanobacteriota</taxon>
        <taxon>Stenosarchaea group</taxon>
        <taxon>Methanomicrobia</taxon>
        <taxon>Methanosarcinales</taxon>
        <taxon>ANME-2 cluster</taxon>
        <taxon>Candidatus Methanogasteraceae</taxon>
        <taxon>Candidatus Methanogaster</taxon>
    </lineage>
</organism>
<sequence length="147" mass="16830">MILIRKFQPRDFAGVIEIEHEQFSEHDPYLYMSLYELNADTFFVAEDQGTVVGFVAGITAVGEHQVYCRVFSIAVREAYQRLGVGTQLMKGVIAAFHQKNIRDIVLEVRSHNLSAVRFYQRLGFVVTGMEYGYYNDGEDAILMRHKG</sequence>
<dbReference type="Proteomes" id="UP000248329">
    <property type="component" value="Unassembled WGS sequence"/>
</dbReference>
<protein>
    <submittedName>
        <fullName evidence="1">Ribosomal-protein-alanine N-acetyltransferase</fullName>
    </submittedName>
</protein>
<evidence type="ECO:0000313" key="2">
    <source>
        <dbReference type="Proteomes" id="UP000248329"/>
    </source>
</evidence>
<name>A0AC61KY36_9EURY</name>
<comment type="caution">
    <text evidence="1">The sequence shown here is derived from an EMBL/GenBank/DDBJ whole genome shotgun (WGS) entry which is preliminary data.</text>
</comment>
<dbReference type="EMBL" id="PQXF01000097">
    <property type="protein sequence ID" value="PXF56571.1"/>
    <property type="molecule type" value="Genomic_DNA"/>
</dbReference>
<accession>A0AC61KY36</accession>
<gene>
    <name evidence="1" type="primary">rimI</name>
    <name evidence="1" type="ORF">C4B59_16730</name>
</gene>
<proteinExistence type="predicted"/>